<evidence type="ECO:0000259" key="9">
    <source>
        <dbReference type="SMART" id="SM00829"/>
    </source>
</evidence>
<dbReference type="Gene3D" id="3.40.50.720">
    <property type="entry name" value="NAD(P)-binding Rossmann-like Domain"/>
    <property type="match status" value="1"/>
</dbReference>
<keyword evidence="5" id="KW-0521">NADP</keyword>
<keyword evidence="3 8" id="KW-0479">Metal-binding</keyword>
<dbReference type="InterPro" id="IPR002328">
    <property type="entry name" value="ADH_Zn_CS"/>
</dbReference>
<dbReference type="EMBL" id="FPBZ01000012">
    <property type="protein sequence ID" value="SFU65025.1"/>
    <property type="molecule type" value="Genomic_DNA"/>
</dbReference>
<dbReference type="SUPFAM" id="SSF50129">
    <property type="entry name" value="GroES-like"/>
    <property type="match status" value="1"/>
</dbReference>
<dbReference type="CDD" id="cd05283">
    <property type="entry name" value="CAD1"/>
    <property type="match status" value="1"/>
</dbReference>
<organism evidence="10 11">
    <name type="scientific">Nitrosospira multiformis</name>
    <dbReference type="NCBI Taxonomy" id="1231"/>
    <lineage>
        <taxon>Bacteria</taxon>
        <taxon>Pseudomonadati</taxon>
        <taxon>Pseudomonadota</taxon>
        <taxon>Betaproteobacteria</taxon>
        <taxon>Nitrosomonadales</taxon>
        <taxon>Nitrosomonadaceae</taxon>
        <taxon>Nitrosospira</taxon>
    </lineage>
</organism>
<dbReference type="InterPro" id="IPR011032">
    <property type="entry name" value="GroES-like_sf"/>
</dbReference>
<dbReference type="GO" id="GO:0008106">
    <property type="term" value="F:alcohol dehydrogenase (NADP+) activity"/>
    <property type="evidence" value="ECO:0007669"/>
    <property type="project" value="UniProtKB-EC"/>
</dbReference>
<dbReference type="SUPFAM" id="SSF51735">
    <property type="entry name" value="NAD(P)-binding Rossmann-fold domains"/>
    <property type="match status" value="1"/>
</dbReference>
<name>A0A1I7HWC5_9PROT</name>
<dbReference type="Pfam" id="PF08240">
    <property type="entry name" value="ADH_N"/>
    <property type="match status" value="1"/>
</dbReference>
<keyword evidence="6" id="KW-0560">Oxidoreductase</keyword>
<evidence type="ECO:0000256" key="8">
    <source>
        <dbReference type="RuleBase" id="RU361277"/>
    </source>
</evidence>
<dbReference type="EC" id="1.1.1.2" evidence="7"/>
<dbReference type="Proteomes" id="UP000182649">
    <property type="component" value="Unassembled WGS sequence"/>
</dbReference>
<dbReference type="FunFam" id="3.90.180.10:FF:000018">
    <property type="entry name" value="NAD(P)-dependent alcohol dehydrogenase"/>
    <property type="match status" value="1"/>
</dbReference>
<accession>A0A1I7HWC5</accession>
<dbReference type="InterPro" id="IPR047109">
    <property type="entry name" value="CAD-like"/>
</dbReference>
<dbReference type="Gene3D" id="3.90.180.10">
    <property type="entry name" value="Medium-chain alcohol dehydrogenases, catalytic domain"/>
    <property type="match status" value="1"/>
</dbReference>
<reference evidence="10 11" key="1">
    <citation type="submission" date="2016-10" db="EMBL/GenBank/DDBJ databases">
        <authorList>
            <person name="de Groot N.N."/>
        </authorList>
    </citation>
    <scope>NUCLEOTIDE SEQUENCE [LARGE SCALE GENOMIC DNA]</scope>
    <source>
        <strain evidence="10 11">Nl14</strain>
    </source>
</reference>
<evidence type="ECO:0000313" key="11">
    <source>
        <dbReference type="Proteomes" id="UP000182649"/>
    </source>
</evidence>
<evidence type="ECO:0000256" key="1">
    <source>
        <dbReference type="ARBA" id="ARBA00001947"/>
    </source>
</evidence>
<dbReference type="AlphaFoldDB" id="A0A1I7HWC5"/>
<dbReference type="InterPro" id="IPR029752">
    <property type="entry name" value="D-isomer_DH_CS1"/>
</dbReference>
<evidence type="ECO:0000256" key="7">
    <source>
        <dbReference type="ARBA" id="ARBA00024074"/>
    </source>
</evidence>
<dbReference type="SMART" id="SM00829">
    <property type="entry name" value="PKS_ER"/>
    <property type="match status" value="1"/>
</dbReference>
<keyword evidence="4 8" id="KW-0862">Zinc</keyword>
<dbReference type="FunFam" id="3.40.50.720:FF:000022">
    <property type="entry name" value="Cinnamyl alcohol dehydrogenase"/>
    <property type="match status" value="1"/>
</dbReference>
<evidence type="ECO:0000256" key="2">
    <source>
        <dbReference type="ARBA" id="ARBA00008072"/>
    </source>
</evidence>
<dbReference type="InterPro" id="IPR013154">
    <property type="entry name" value="ADH-like_N"/>
</dbReference>
<proteinExistence type="inferred from homology"/>
<dbReference type="Pfam" id="PF00107">
    <property type="entry name" value="ADH_zinc_N"/>
    <property type="match status" value="1"/>
</dbReference>
<dbReference type="InterPro" id="IPR020843">
    <property type="entry name" value="ER"/>
</dbReference>
<dbReference type="InterPro" id="IPR013149">
    <property type="entry name" value="ADH-like_C"/>
</dbReference>
<gene>
    <name evidence="10" type="ORF">SAMN05216417_11249</name>
</gene>
<dbReference type="PROSITE" id="PS00059">
    <property type="entry name" value="ADH_ZINC"/>
    <property type="match status" value="1"/>
</dbReference>
<dbReference type="InterPro" id="IPR036291">
    <property type="entry name" value="NAD(P)-bd_dom_sf"/>
</dbReference>
<comment type="similarity">
    <text evidence="2 8">Belongs to the zinc-containing alcohol dehydrogenase family.</text>
</comment>
<evidence type="ECO:0000256" key="5">
    <source>
        <dbReference type="ARBA" id="ARBA00022857"/>
    </source>
</evidence>
<dbReference type="GO" id="GO:0008270">
    <property type="term" value="F:zinc ion binding"/>
    <property type="evidence" value="ECO:0007669"/>
    <property type="project" value="InterPro"/>
</dbReference>
<evidence type="ECO:0000313" key="10">
    <source>
        <dbReference type="EMBL" id="SFU65025.1"/>
    </source>
</evidence>
<feature type="domain" description="Enoyl reductase (ER)" evidence="9">
    <location>
        <begin position="43"/>
        <end position="362"/>
    </location>
</feature>
<dbReference type="PANTHER" id="PTHR42683">
    <property type="entry name" value="ALDEHYDE REDUCTASE"/>
    <property type="match status" value="1"/>
</dbReference>
<evidence type="ECO:0000256" key="3">
    <source>
        <dbReference type="ARBA" id="ARBA00022723"/>
    </source>
</evidence>
<protein>
    <recommendedName>
        <fullName evidence="7">alcohol dehydrogenase (NADP(+))</fullName>
        <ecNumber evidence="7">1.1.1.2</ecNumber>
    </recommendedName>
</protein>
<sequence>MDASPLQDSVADGKIPWNHIAAHLKRKGKNMTKILGFAAHAPKQKLEPFTYDAGPLAPEEVEIAVEHCGLCHSDLSILNNDWGITQYPIIPGHEAIGRVVAMGEQAKGLQIGQRVGVGWNAGSCMHCHECMTGDHNLCAKATATIIGHYGGFADKVRAHWAWAIPIPEKLESSSAGPLLCGGITVFAPLAAHVKPTDHVGVVGIGGLGHLALQFANAWGCEVTAFSSNPSKAEEMRTLGAHRVLSSRKSDEIRSVARSLDFLLVTVNVPLDWALLLQTLKPKGRMHLVGAVLEPLPIPAFELLSGQKSISGSPTGGPAIISDMLDFAARHGIRPQVERFPMNRVNEALAHLAAGKARYRIVLDANFNLEQSGSTNA</sequence>
<evidence type="ECO:0000256" key="6">
    <source>
        <dbReference type="ARBA" id="ARBA00023002"/>
    </source>
</evidence>
<evidence type="ECO:0000256" key="4">
    <source>
        <dbReference type="ARBA" id="ARBA00022833"/>
    </source>
</evidence>
<dbReference type="PROSITE" id="PS00065">
    <property type="entry name" value="D_2_HYDROXYACID_DH_1"/>
    <property type="match status" value="1"/>
</dbReference>
<comment type="cofactor">
    <cofactor evidence="1 8">
        <name>Zn(2+)</name>
        <dbReference type="ChEBI" id="CHEBI:29105"/>
    </cofactor>
</comment>